<dbReference type="Pfam" id="PF25059">
    <property type="entry name" value="FN3_DSCAM-DSCAML_C"/>
    <property type="match status" value="1"/>
</dbReference>
<keyword evidence="8" id="KW-0472">Membrane</keyword>
<keyword evidence="7" id="KW-1133">Transmembrane helix</keyword>
<feature type="non-terminal residue" evidence="14">
    <location>
        <position position="2267"/>
    </location>
</feature>
<comment type="similarity">
    <text evidence="2">Belongs to the TRAFAC class TrmE-Era-EngA-EngB-Septin-like GTPase superfamily. AIG1/Toc34/Toc159-like paraseptin GTPase family. IAN subfamily.</text>
</comment>
<dbReference type="Gene3D" id="3.40.50.300">
    <property type="entry name" value="P-loop containing nucleotide triphosphate hydrolases"/>
    <property type="match status" value="2"/>
</dbReference>
<keyword evidence="11" id="KW-0175">Coiled coil</keyword>
<feature type="domain" description="Fibronectin type-III" evidence="13">
    <location>
        <begin position="1704"/>
        <end position="1791"/>
    </location>
</feature>
<dbReference type="InterPro" id="IPR052090">
    <property type="entry name" value="Cytolytic_pore-forming_toxin"/>
</dbReference>
<keyword evidence="10" id="KW-0393">Immunoglobulin domain</keyword>
<keyword evidence="9" id="KW-1015">Disulfide bond</keyword>
<dbReference type="PANTHER" id="PTHR31594">
    <property type="entry name" value="AIG1-TYPE G DOMAIN-CONTAINING PROTEIN"/>
    <property type="match status" value="1"/>
</dbReference>
<keyword evidence="3" id="KW-0812">Transmembrane</keyword>
<comment type="caution">
    <text evidence="14">The sequence shown here is derived from an EMBL/GenBank/DDBJ whole genome shotgun (WGS) entry which is preliminary data.</text>
</comment>
<evidence type="ECO:0000313" key="14">
    <source>
        <dbReference type="EMBL" id="KAG2463134.1"/>
    </source>
</evidence>
<keyword evidence="5" id="KW-0547">Nucleotide-binding</keyword>
<dbReference type="EMBL" id="JAATIS010004040">
    <property type="protein sequence ID" value="KAG2463134.1"/>
    <property type="molecule type" value="Genomic_DNA"/>
</dbReference>
<evidence type="ECO:0000256" key="10">
    <source>
        <dbReference type="ARBA" id="ARBA00023319"/>
    </source>
</evidence>
<dbReference type="InterPro" id="IPR056072">
    <property type="entry name" value="SNTX_MACPF/CDC-like_dom"/>
</dbReference>
<dbReference type="InterPro" id="IPR040581">
    <property type="entry name" value="Thioredoxin_11"/>
</dbReference>
<dbReference type="PANTHER" id="PTHR31594:SF16">
    <property type="entry name" value="SI:CH211-281L24.3"/>
    <property type="match status" value="1"/>
</dbReference>
<evidence type="ECO:0000256" key="7">
    <source>
        <dbReference type="ARBA" id="ARBA00022989"/>
    </source>
</evidence>
<feature type="region of interest" description="Disordered" evidence="12">
    <location>
        <begin position="2237"/>
        <end position="2267"/>
    </location>
</feature>
<name>A0A8X7X8Y1_POLSE</name>
<evidence type="ECO:0000256" key="1">
    <source>
        <dbReference type="ARBA" id="ARBA00004167"/>
    </source>
</evidence>
<dbReference type="InterPro" id="IPR048997">
    <property type="entry name" value="Stonustoxin-like_helical"/>
</dbReference>
<evidence type="ECO:0000259" key="13">
    <source>
        <dbReference type="PROSITE" id="PS50853"/>
    </source>
</evidence>
<evidence type="ECO:0000256" key="5">
    <source>
        <dbReference type="ARBA" id="ARBA00022741"/>
    </source>
</evidence>
<dbReference type="Pfam" id="PF00041">
    <property type="entry name" value="fn3"/>
    <property type="match status" value="1"/>
</dbReference>
<keyword evidence="15" id="KW-1185">Reference proteome</keyword>
<dbReference type="Gene3D" id="2.60.40.10">
    <property type="entry name" value="Immunoglobulins"/>
    <property type="match status" value="2"/>
</dbReference>
<evidence type="ECO:0000256" key="12">
    <source>
        <dbReference type="SAM" id="MobiDB-lite"/>
    </source>
</evidence>
<dbReference type="Proteomes" id="UP000886611">
    <property type="component" value="Unassembled WGS sequence"/>
</dbReference>
<dbReference type="Pfam" id="PF24674">
    <property type="entry name" value="MACPF_SNTX"/>
    <property type="match status" value="2"/>
</dbReference>
<dbReference type="GO" id="GO:0016020">
    <property type="term" value="C:membrane"/>
    <property type="evidence" value="ECO:0007669"/>
    <property type="project" value="UniProtKB-SubCell"/>
</dbReference>
<gene>
    <name evidence="14" type="primary">Stxa_1</name>
    <name evidence="14" type="ORF">GTO96_0001851</name>
</gene>
<accession>A0A8X7X8Y1</accession>
<dbReference type="PROSITE" id="PS50853">
    <property type="entry name" value="FN3"/>
    <property type="match status" value="2"/>
</dbReference>
<dbReference type="SUPFAM" id="SSF49265">
    <property type="entry name" value="Fibronectin type III"/>
    <property type="match status" value="1"/>
</dbReference>
<keyword evidence="6" id="KW-0130">Cell adhesion</keyword>
<reference evidence="14 15" key="1">
    <citation type="journal article" date="2021" name="Cell">
        <title>Tracing the genetic footprints of vertebrate landing in non-teleost ray-finned fishes.</title>
        <authorList>
            <person name="Bi X."/>
            <person name="Wang K."/>
            <person name="Yang L."/>
            <person name="Pan H."/>
            <person name="Jiang H."/>
            <person name="Wei Q."/>
            <person name="Fang M."/>
            <person name="Yu H."/>
            <person name="Zhu C."/>
            <person name="Cai Y."/>
            <person name="He Y."/>
            <person name="Gan X."/>
            <person name="Zeng H."/>
            <person name="Yu D."/>
            <person name="Zhu Y."/>
            <person name="Jiang H."/>
            <person name="Qiu Q."/>
            <person name="Yang H."/>
            <person name="Zhang Y.E."/>
            <person name="Wang W."/>
            <person name="Zhu M."/>
            <person name="He S."/>
            <person name="Zhang G."/>
        </authorList>
    </citation>
    <scope>NUCLEOTIDE SEQUENCE [LARGE SCALE GENOMIC DNA]</scope>
    <source>
        <strain evidence="14">Bchr_013</strain>
    </source>
</reference>
<dbReference type="GO" id="GO:0005525">
    <property type="term" value="F:GTP binding"/>
    <property type="evidence" value="ECO:0007669"/>
    <property type="project" value="InterPro"/>
</dbReference>
<organism evidence="14 15">
    <name type="scientific">Polypterus senegalus</name>
    <name type="common">Senegal bichir</name>
    <dbReference type="NCBI Taxonomy" id="55291"/>
    <lineage>
        <taxon>Eukaryota</taxon>
        <taxon>Metazoa</taxon>
        <taxon>Chordata</taxon>
        <taxon>Craniata</taxon>
        <taxon>Vertebrata</taxon>
        <taxon>Euteleostomi</taxon>
        <taxon>Actinopterygii</taxon>
        <taxon>Polypteriformes</taxon>
        <taxon>Polypteridae</taxon>
        <taxon>Polypterus</taxon>
    </lineage>
</organism>
<dbReference type="InterPro" id="IPR027417">
    <property type="entry name" value="P-loop_NTPase"/>
</dbReference>
<dbReference type="InterPro" id="IPR036116">
    <property type="entry name" value="FN3_sf"/>
</dbReference>
<dbReference type="SMART" id="SM00060">
    <property type="entry name" value="FN3"/>
    <property type="match status" value="2"/>
</dbReference>
<dbReference type="Pfam" id="PF21109">
    <property type="entry name" value="Stonustoxin_helical"/>
    <property type="match status" value="2"/>
</dbReference>
<comment type="subcellular location">
    <subcellularLocation>
        <location evidence="1">Membrane</location>
        <topology evidence="1">Single-pass membrane protein</topology>
    </subcellularLocation>
</comment>
<evidence type="ECO:0000256" key="2">
    <source>
        <dbReference type="ARBA" id="ARBA00008535"/>
    </source>
</evidence>
<dbReference type="Pfam" id="PF04548">
    <property type="entry name" value="AIG1"/>
    <property type="match status" value="2"/>
</dbReference>
<evidence type="ECO:0000256" key="4">
    <source>
        <dbReference type="ARBA" id="ARBA00022729"/>
    </source>
</evidence>
<sequence length="2267" mass="261300">MSNTKSKQWYPRIFWRDTVPKDFSLRLRSLDSIHVSQPYSKKLQDSKDLDLRPFVEISGASHTHFQSPQDPLFSSNPSTDFIGRVTRVKRMSLPRLGLSSQDDSPLEMAALGRPFQVGMLYDCRTDSLIPDVSLWDLENLKKELKIKPQNDTQFNIITLDSLDEKTSILNMSTSLKASFLCGLIKVDGAAKYLNDTKSSKRQSRVTLHYSTTTRMEQLTMSHLGNQNIVYPEVFEQKSATHVVTGVLYGAQAFFVFDQWDTEVEQNRDNKGKLETLIKKYITVDGKRDLKMIDVYKETADHLNFTFYGDFLLDHNPTSFQDAMQIYNNLPKQLSKDDKLAVPVQVWLYPLKHLDSQAAQLVQEISVALVSKSQEVLEELDEHIMRCNDIMKDGVVNNFTIIRKNVNDFKSNLNHFKYKFQRELARVLPNIRGGDAYEGVVTNILKNKEESPFKKCVITTWLDKRQKEITMLRNFFNRINEMRLDIVINDLDTLIYNTSIKNIVCLTFTSLHVCHLYISEMERYHQAPSRKSSYHLSEPSEELIIQNFRQHSQRFIEFAEINQSSKTTRFLVHSIPDVEYLGATIYLYKYGRLINHNFQLPSKLETLVVESQTEDSVTLMFRPPKCDIEGYRVEYKRLEDEEWKTVNTTDKSVKFTIRALHPASTYQLRHRAVCQVGVSQASDTIEVRTLPVKKPTGRHAIKDKCNEIKGGNLRLYLLPLNSQFINTVKKIETCSFGNRTSIKPSKTIMVLGATGSGKSTLINGMVNFILGVQWEDDFRFKLIHEETSRSQAESQTSFVTAYEMNYQDCFMVPYSFTIVDTPGFGDTRGIDQDKQITEQIRECFSSPQGVQHINAVCFVVQASQTRLTHTQKYIFESILSIFGKDIANNILVLITFADGQRPPVLDAILESNIPLPKDVEGSPLFFKFNNSSLFANNNETNSSDCLMFNKMFWDMGARSMERFYTTLEKMDDKSLALTKEVLEERKHLETVVEGLRPQISNALSKLEVIRQTCDILNKHVTDIQSNRDFEYEVNVTETIRESIAGTGKFITNCQKCNFTCHYPCLLPNDKDKIRCAAMKDEVCTICPGKCEWNIHSNQQHRFIYETKKVKKTYDELKKKYEQAQGELMTTEQVLERLQHELENVINLANKLITECHESIKRLEEIALRPNPLSSPEYIELLIQAEEREAKPGWMERIKLGFSSQDGSPLEMAALGRPFQVGMLYDCRTDSLIPDVTLWDLENLKKDLKIRPQKDTQFNIITLDSLDEKTSLLNMSASLKASFLCGLVEVAGAAKYLNDTKSSKRQPRVTLHYSTTTRMEQLSMSHLGNQNVVYPEVFEEKSATHVVTGVLYGAQAFFVFDQWDTKVEENRDNKGKLETLIKKYISVDRKRGLKMTDADKETADHLNFTFYGDFLLDHNPTSFQDAMQIYNNLPKQLSKDDKLAVPVQVWLYPLKHLNSWAARLVQEISVALVSKSQEVLEELDEHIMRCNDIMKDGVVNNFPIIRKNANDFKSILNQFKYTFQNELARVLPNIRGGNAIEEELANILKKKEESPFKKCVITTWLDKREKEITMLRSFFNRIDEMKLDIVINDLDKFIYNTSIKNIVCLTFTSLHVCRSYMSEMERYLQAPSRKSSYHLSEPSEELIIQNFRQHSQRFIEFAEINQSSKTMRFLVHSIPDVEYLGATIYLYECGHLINQNFQLPSKPETLVVDSQTEDSVTLKLGPPKCDIEGYRVEYKRLEDEEWKTINTTNKIVKFTELRPASTYQLRHRAICQVGVSQASDTIVVRTLPVKRPTGRHAIKDKCKEIKDGKSRLNLLPLKSQFINTVKKIETYPYENRTSIKPSKTIMVLGATGSGKSTLINGMINYILGVQWEDDFRYNLIHEETSRSQAESQTSFVTAYEMNYQDFFKVPYSFTIVDTPGFGDTRGIQQDKKITEQIRECFSSPQGVQHITAVCFVVQASQARLTHTQKYIFESILSIFGKDIANNILVLITFADGRRPPVVDAITDFNIPFPKDDKGSPIIFKFNNSALFANNDENNSSDDLMFDKMFWDMGAKSMERFFKALEKMDDKSLALTKEVLEERKHLEMVVEGLQPQIKAALSKSEEIRQICDISERITDTESNEDFGYEGYHELKKKYEQEQGELMTTEQVVERLLYELDDVTNLIYKLVAESHYCIKRLDEIALRPNPLSSPEYIELLIQAEKREAKPGWMNRLKSLQEVKEKAEIIANLCRNDQRSPSVQTKSQKRKSSEPMYPQNIKVTKRTF</sequence>
<evidence type="ECO:0000256" key="3">
    <source>
        <dbReference type="ARBA" id="ARBA00022692"/>
    </source>
</evidence>
<dbReference type="InterPro" id="IPR003961">
    <property type="entry name" value="FN3_dom"/>
</dbReference>
<evidence type="ECO:0000313" key="15">
    <source>
        <dbReference type="Proteomes" id="UP000886611"/>
    </source>
</evidence>
<dbReference type="Pfam" id="PF18078">
    <property type="entry name" value="Thioredoxin_11"/>
    <property type="match status" value="2"/>
</dbReference>
<dbReference type="InterPro" id="IPR056754">
    <property type="entry name" value="DSCAM/DSCAML_C"/>
</dbReference>
<dbReference type="SUPFAM" id="SSF52540">
    <property type="entry name" value="P-loop containing nucleoside triphosphate hydrolases"/>
    <property type="match status" value="2"/>
</dbReference>
<dbReference type="CDD" id="cd00063">
    <property type="entry name" value="FN3"/>
    <property type="match status" value="2"/>
</dbReference>
<dbReference type="InterPro" id="IPR013783">
    <property type="entry name" value="Ig-like_fold"/>
</dbReference>
<dbReference type="InterPro" id="IPR006703">
    <property type="entry name" value="G_AIG1"/>
</dbReference>
<evidence type="ECO:0000256" key="8">
    <source>
        <dbReference type="ARBA" id="ARBA00023136"/>
    </source>
</evidence>
<feature type="non-terminal residue" evidence="14">
    <location>
        <position position="1"/>
    </location>
</feature>
<dbReference type="FunFam" id="3.40.50.300:FF:002049">
    <property type="entry name" value="Si:ch73-170d6.2"/>
    <property type="match status" value="2"/>
</dbReference>
<evidence type="ECO:0000256" key="9">
    <source>
        <dbReference type="ARBA" id="ARBA00023157"/>
    </source>
</evidence>
<keyword evidence="4" id="KW-0732">Signal</keyword>
<dbReference type="CDD" id="cd00882">
    <property type="entry name" value="Ras_like_GTPase"/>
    <property type="match status" value="1"/>
</dbReference>
<evidence type="ECO:0000256" key="11">
    <source>
        <dbReference type="SAM" id="Coils"/>
    </source>
</evidence>
<feature type="domain" description="Fibronectin type-III" evidence="13">
    <location>
        <begin position="599"/>
        <end position="691"/>
    </location>
</feature>
<proteinExistence type="inferred from homology"/>
<feature type="coiled-coil region" evidence="11">
    <location>
        <begin position="1105"/>
        <end position="1153"/>
    </location>
</feature>
<dbReference type="GO" id="GO:0007155">
    <property type="term" value="P:cell adhesion"/>
    <property type="evidence" value="ECO:0007669"/>
    <property type="project" value="UniProtKB-KW"/>
</dbReference>
<protein>
    <submittedName>
        <fullName evidence="14">STXA protein</fullName>
    </submittedName>
</protein>
<evidence type="ECO:0000256" key="6">
    <source>
        <dbReference type="ARBA" id="ARBA00022889"/>
    </source>
</evidence>